<dbReference type="RefSeq" id="WP_055433666.1">
    <property type="nucleotide sequence ID" value="NZ_CYHA01000002.1"/>
</dbReference>
<dbReference type="SUPFAM" id="SSF55785">
    <property type="entry name" value="PYP-like sensor domain (PAS domain)"/>
    <property type="match status" value="1"/>
</dbReference>
<dbReference type="CDD" id="cd00075">
    <property type="entry name" value="HATPase"/>
    <property type="match status" value="1"/>
</dbReference>
<evidence type="ECO:0000256" key="6">
    <source>
        <dbReference type="ARBA" id="ARBA00022777"/>
    </source>
</evidence>
<dbReference type="Pfam" id="PF02518">
    <property type="entry name" value="HATPase_c"/>
    <property type="match status" value="1"/>
</dbReference>
<dbReference type="InterPro" id="IPR036890">
    <property type="entry name" value="HATPase_C_sf"/>
</dbReference>
<dbReference type="Gene3D" id="3.30.565.10">
    <property type="entry name" value="Histidine kinase-like ATPase, C-terminal domain"/>
    <property type="match status" value="1"/>
</dbReference>
<dbReference type="PRINTS" id="PR00344">
    <property type="entry name" value="BCTRLSENSOR"/>
</dbReference>
<dbReference type="InterPro" id="IPR036097">
    <property type="entry name" value="HisK_dim/P_sf"/>
</dbReference>
<organism evidence="8 9">
    <name type="scientific">Gulbenkiania indica</name>
    <dbReference type="NCBI Taxonomy" id="375574"/>
    <lineage>
        <taxon>Bacteria</taxon>
        <taxon>Pseudomonadati</taxon>
        <taxon>Pseudomonadota</taxon>
        <taxon>Betaproteobacteria</taxon>
        <taxon>Neisseriales</taxon>
        <taxon>Chromobacteriaceae</taxon>
        <taxon>Gulbenkiania</taxon>
    </lineage>
</organism>
<comment type="subcellular location">
    <subcellularLocation>
        <location evidence="2">Cell inner membrane</location>
        <topology evidence="2">Multi-pass membrane protein</topology>
    </subcellularLocation>
</comment>
<dbReference type="InterPro" id="IPR003594">
    <property type="entry name" value="HATPase_dom"/>
</dbReference>
<evidence type="ECO:0000313" key="9">
    <source>
        <dbReference type="Proteomes" id="UP000243535"/>
    </source>
</evidence>
<dbReference type="CDD" id="cd00082">
    <property type="entry name" value="HisKA"/>
    <property type="match status" value="1"/>
</dbReference>
<comment type="catalytic activity">
    <reaction evidence="1">
        <text>ATP + protein L-histidine = ADP + protein N-phospho-L-histidine.</text>
        <dbReference type="EC" id="2.7.13.3"/>
    </reaction>
</comment>
<dbReference type="SUPFAM" id="SSF55874">
    <property type="entry name" value="ATPase domain of HSP90 chaperone/DNA topoisomerase II/histidine kinase"/>
    <property type="match status" value="1"/>
</dbReference>
<dbReference type="GO" id="GO:0000155">
    <property type="term" value="F:phosphorelay sensor kinase activity"/>
    <property type="evidence" value="ECO:0007669"/>
    <property type="project" value="InterPro"/>
</dbReference>
<dbReference type="PROSITE" id="PS50109">
    <property type="entry name" value="HIS_KIN"/>
    <property type="match status" value="1"/>
</dbReference>
<name>A0A0K6GUY9_9NEIS</name>
<dbReference type="InterPro" id="IPR035965">
    <property type="entry name" value="PAS-like_dom_sf"/>
</dbReference>
<dbReference type="Pfam" id="PF00512">
    <property type="entry name" value="HisKA"/>
    <property type="match status" value="1"/>
</dbReference>
<keyword evidence="5" id="KW-0808">Transferase</keyword>
<dbReference type="SMART" id="SM00387">
    <property type="entry name" value="HATPase_c"/>
    <property type="match status" value="1"/>
</dbReference>
<evidence type="ECO:0000256" key="4">
    <source>
        <dbReference type="ARBA" id="ARBA00022553"/>
    </source>
</evidence>
<dbReference type="GO" id="GO:0009927">
    <property type="term" value="F:histidine phosphotransfer kinase activity"/>
    <property type="evidence" value="ECO:0007669"/>
    <property type="project" value="TreeGrafter"/>
</dbReference>
<dbReference type="SUPFAM" id="SSF47384">
    <property type="entry name" value="Homodimeric domain of signal transducing histidine kinase"/>
    <property type="match status" value="1"/>
</dbReference>
<dbReference type="FunFam" id="3.30.565.10:FF:000006">
    <property type="entry name" value="Sensor histidine kinase WalK"/>
    <property type="match status" value="1"/>
</dbReference>
<dbReference type="Gene3D" id="1.10.287.130">
    <property type="match status" value="1"/>
</dbReference>
<evidence type="ECO:0000313" key="8">
    <source>
        <dbReference type="EMBL" id="CUA82576.1"/>
    </source>
</evidence>
<dbReference type="GO" id="GO:0005886">
    <property type="term" value="C:plasma membrane"/>
    <property type="evidence" value="ECO:0007669"/>
    <property type="project" value="UniProtKB-SubCell"/>
</dbReference>
<dbReference type="SMART" id="SM00388">
    <property type="entry name" value="HisKA"/>
    <property type="match status" value="1"/>
</dbReference>
<evidence type="ECO:0000256" key="5">
    <source>
        <dbReference type="ARBA" id="ARBA00022679"/>
    </source>
</evidence>
<evidence type="ECO:0000256" key="1">
    <source>
        <dbReference type="ARBA" id="ARBA00000085"/>
    </source>
</evidence>
<dbReference type="PANTHER" id="PTHR43047">
    <property type="entry name" value="TWO-COMPONENT HISTIDINE PROTEIN KINASE"/>
    <property type="match status" value="1"/>
</dbReference>
<dbReference type="SMART" id="SM00091">
    <property type="entry name" value="PAS"/>
    <property type="match status" value="3"/>
</dbReference>
<keyword evidence="6 8" id="KW-0418">Kinase</keyword>
<dbReference type="InterPro" id="IPR005467">
    <property type="entry name" value="His_kinase_dom"/>
</dbReference>
<dbReference type="PANTHER" id="PTHR43047:SF72">
    <property type="entry name" value="OSMOSENSING HISTIDINE PROTEIN KINASE SLN1"/>
    <property type="match status" value="1"/>
</dbReference>
<keyword evidence="4" id="KW-0597">Phosphoprotein</keyword>
<evidence type="ECO:0000256" key="2">
    <source>
        <dbReference type="ARBA" id="ARBA00004429"/>
    </source>
</evidence>
<sequence>MTRLPVAWQGALPVLDTLDTPLWVFDLVRHAMVWANRAALALWDVETLEALQGRDFTPQTQATRQRLERYRQLLGAGRSIVEAWTFYPEGRPTAWECCCAALDPEMPHLMRVEARRTVLAAETLRTLEAFRHVTEPVSLYDAAGRVLLRNPAAHALLPPADTAEDAFAALFADASEAQACRGLLQGQQQATVAADLLLPEGPVRHQLLLTALADPVTGTAAMLVCHHDLGPQQRLLQLEAKKTEELQRLIDTLPLAMVISEAGSGQMVYANRLALTQYGLDESALQQGRLNGAAFYADPAVRQGYVARVVREGVVHGLETVMRDGHGNVYPVLINGYRLEYQGMPCVLSSVVSLAEIKAREDALEEALATERTLRDMQQRFISMVSHEYRTPLSLIDGIAQKLCRHPQQFQGEALVARAGRIREVVRDMLRLGERVLTLSRVEAGGIVPHWQAVRLLPLLTDIVEAQEEIHGDCHIQLTMSEGLPADIEGDPELLHLVFANLVSNAVKYSPDWKKVDIACYPAPGGVSVTVRDWGVGIPKAELPNLFARFFRASSGRGLPGTGLGLHLARELILLHGGRISVESEEGKGTVFIVFLPRRQPGSTAAKS</sequence>
<dbReference type="EMBL" id="CYHA01000002">
    <property type="protein sequence ID" value="CUA82576.1"/>
    <property type="molecule type" value="Genomic_DNA"/>
</dbReference>
<dbReference type="InterPro" id="IPR003661">
    <property type="entry name" value="HisK_dim/P_dom"/>
</dbReference>
<dbReference type="InterPro" id="IPR000014">
    <property type="entry name" value="PAS"/>
</dbReference>
<reference evidence="9" key="1">
    <citation type="submission" date="2015-08" db="EMBL/GenBank/DDBJ databases">
        <authorList>
            <person name="Varghese N."/>
        </authorList>
    </citation>
    <scope>NUCLEOTIDE SEQUENCE [LARGE SCALE GENOMIC DNA]</scope>
    <source>
        <strain evidence="9">DSM 17901</strain>
    </source>
</reference>
<dbReference type="Proteomes" id="UP000243535">
    <property type="component" value="Unassembled WGS sequence"/>
</dbReference>
<accession>A0A0K6GUY9</accession>
<feature type="domain" description="Histidine kinase" evidence="7">
    <location>
        <begin position="384"/>
        <end position="600"/>
    </location>
</feature>
<evidence type="ECO:0000259" key="7">
    <source>
        <dbReference type="PROSITE" id="PS50109"/>
    </source>
</evidence>
<dbReference type="STRING" id="375574.GCA_001418035_01136"/>
<evidence type="ECO:0000256" key="3">
    <source>
        <dbReference type="ARBA" id="ARBA00012438"/>
    </source>
</evidence>
<dbReference type="AlphaFoldDB" id="A0A0K6GUY9"/>
<protein>
    <recommendedName>
        <fullName evidence="3">histidine kinase</fullName>
        <ecNumber evidence="3">2.7.13.3</ecNumber>
    </recommendedName>
</protein>
<keyword evidence="9" id="KW-1185">Reference proteome</keyword>
<proteinExistence type="predicted"/>
<dbReference type="OrthoDB" id="8807260at2"/>
<gene>
    <name evidence="8" type="ORF">Ga0061063_1344</name>
</gene>
<dbReference type="InterPro" id="IPR004358">
    <property type="entry name" value="Sig_transdc_His_kin-like_C"/>
</dbReference>
<dbReference type="Gene3D" id="3.30.450.20">
    <property type="entry name" value="PAS domain"/>
    <property type="match status" value="1"/>
</dbReference>
<dbReference type="EC" id="2.7.13.3" evidence="3"/>